<proteinExistence type="predicted"/>
<keyword evidence="3" id="KW-1185">Reference proteome</keyword>
<dbReference type="Proteomes" id="UP000076744">
    <property type="component" value="Unassembled WGS sequence"/>
</dbReference>
<name>A0A162JTG7_CORFA</name>
<accession>A0A162JTG7</accession>
<evidence type="ECO:0000313" key="3">
    <source>
        <dbReference type="Proteomes" id="UP000076744"/>
    </source>
</evidence>
<organism evidence="2 3">
    <name type="scientific">Cordyceps fumosorosea (strain ARSEF 2679)</name>
    <name type="common">Isaria fumosorosea</name>
    <dbReference type="NCBI Taxonomy" id="1081104"/>
    <lineage>
        <taxon>Eukaryota</taxon>
        <taxon>Fungi</taxon>
        <taxon>Dikarya</taxon>
        <taxon>Ascomycota</taxon>
        <taxon>Pezizomycotina</taxon>
        <taxon>Sordariomycetes</taxon>
        <taxon>Hypocreomycetidae</taxon>
        <taxon>Hypocreales</taxon>
        <taxon>Cordycipitaceae</taxon>
        <taxon>Cordyceps</taxon>
    </lineage>
</organism>
<feature type="signal peptide" evidence="1">
    <location>
        <begin position="1"/>
        <end position="17"/>
    </location>
</feature>
<dbReference type="EMBL" id="AZHB01000001">
    <property type="protein sequence ID" value="OAA73542.1"/>
    <property type="molecule type" value="Genomic_DNA"/>
</dbReference>
<sequence length="96" mass="10318">MKASSAILVLFSGLAVASPLINTRENIDDAKAALGDLQDFVEKSKASTEESLKDQADRQAVWTGRVNQEQALIKQLVDLHKESVQAAADAPARLEA</sequence>
<protein>
    <submittedName>
        <fullName evidence="2">Uncharacterized protein</fullName>
    </submittedName>
</protein>
<keyword evidence="1" id="KW-0732">Signal</keyword>
<gene>
    <name evidence="2" type="ORF">ISF_00443</name>
</gene>
<comment type="caution">
    <text evidence="2">The sequence shown here is derived from an EMBL/GenBank/DDBJ whole genome shotgun (WGS) entry which is preliminary data.</text>
</comment>
<dbReference type="RefSeq" id="XP_018708500.1">
    <property type="nucleotide sequence ID" value="XM_018844050.1"/>
</dbReference>
<reference evidence="2 3" key="1">
    <citation type="journal article" date="2016" name="Genome Biol. Evol.">
        <title>Divergent and convergent evolution of fungal pathogenicity.</title>
        <authorList>
            <person name="Shang Y."/>
            <person name="Xiao G."/>
            <person name="Zheng P."/>
            <person name="Cen K."/>
            <person name="Zhan S."/>
            <person name="Wang C."/>
        </authorList>
    </citation>
    <scope>NUCLEOTIDE SEQUENCE [LARGE SCALE GENOMIC DNA]</scope>
    <source>
        <strain evidence="2 3">ARSEF 2679</strain>
    </source>
</reference>
<evidence type="ECO:0000256" key="1">
    <source>
        <dbReference type="SAM" id="SignalP"/>
    </source>
</evidence>
<dbReference type="GeneID" id="30016735"/>
<feature type="chain" id="PRO_5007836378" evidence="1">
    <location>
        <begin position="18"/>
        <end position="96"/>
    </location>
</feature>
<dbReference type="AlphaFoldDB" id="A0A162JTG7"/>
<dbReference type="OrthoDB" id="4940770at2759"/>
<evidence type="ECO:0000313" key="2">
    <source>
        <dbReference type="EMBL" id="OAA73542.1"/>
    </source>
</evidence>